<name>A0A2U2N472_9GAMM</name>
<dbReference type="EMBL" id="QFFI01000007">
    <property type="protein sequence ID" value="PWG64025.1"/>
    <property type="molecule type" value="Genomic_DNA"/>
</dbReference>
<feature type="region of interest" description="Disordered" evidence="1">
    <location>
        <begin position="187"/>
        <end position="210"/>
    </location>
</feature>
<keyword evidence="4" id="KW-1185">Reference proteome</keyword>
<sequence length="210" mass="22549">MSTARQEAAVERRREAWQGRLLPLMAGMLVATAVFFAVMSVVELRALYPRVEQQPLDLGTSFEAFEEARPAARGDFDYLRFKTLALLEADALHRRYHQATGTMLARVWTRQLGFLTGMVLALVGAAFVLGRLREDTSTVELGSGNVRAAIASSSPGLVLATLGAVLMAVTLTVPFGVETRDVATYLGGSELPTPGEGRDPGPPPPLPGEP</sequence>
<feature type="transmembrane region" description="Helical" evidence="2">
    <location>
        <begin position="21"/>
        <end position="42"/>
    </location>
</feature>
<accession>A0A2U2N472</accession>
<organism evidence="3 4">
    <name type="scientific">Sediminicurvatus halobius</name>
    <dbReference type="NCBI Taxonomy" id="2182432"/>
    <lineage>
        <taxon>Bacteria</taxon>
        <taxon>Pseudomonadati</taxon>
        <taxon>Pseudomonadota</taxon>
        <taxon>Gammaproteobacteria</taxon>
        <taxon>Chromatiales</taxon>
        <taxon>Ectothiorhodospiraceae</taxon>
        <taxon>Sediminicurvatus</taxon>
    </lineage>
</organism>
<protein>
    <submittedName>
        <fullName evidence="3">Uncharacterized protein</fullName>
    </submittedName>
</protein>
<evidence type="ECO:0000313" key="4">
    <source>
        <dbReference type="Proteomes" id="UP000245474"/>
    </source>
</evidence>
<feature type="transmembrane region" description="Helical" evidence="2">
    <location>
        <begin position="157"/>
        <end position="177"/>
    </location>
</feature>
<feature type="compositionally biased region" description="Pro residues" evidence="1">
    <location>
        <begin position="200"/>
        <end position="210"/>
    </location>
</feature>
<gene>
    <name evidence="3" type="ORF">DEM34_05845</name>
</gene>
<evidence type="ECO:0000256" key="2">
    <source>
        <dbReference type="SAM" id="Phobius"/>
    </source>
</evidence>
<keyword evidence="2" id="KW-1133">Transmembrane helix</keyword>
<evidence type="ECO:0000313" key="3">
    <source>
        <dbReference type="EMBL" id="PWG64025.1"/>
    </source>
</evidence>
<dbReference type="OrthoDB" id="981491at2"/>
<keyword evidence="2" id="KW-0472">Membrane</keyword>
<comment type="caution">
    <text evidence="3">The sequence shown here is derived from an EMBL/GenBank/DDBJ whole genome shotgun (WGS) entry which is preliminary data.</text>
</comment>
<reference evidence="3 4" key="1">
    <citation type="submission" date="2018-05" db="EMBL/GenBank/DDBJ databases">
        <title>Spiribacter halobius sp. nov., a moderately halophilic bacterium isolated from marine solar saltern.</title>
        <authorList>
            <person name="Zheng W.-S."/>
            <person name="Lu D.-C."/>
            <person name="Du Z.-J."/>
        </authorList>
    </citation>
    <scope>NUCLEOTIDE SEQUENCE [LARGE SCALE GENOMIC DNA]</scope>
    <source>
        <strain evidence="3 4">E85</strain>
    </source>
</reference>
<dbReference type="AlphaFoldDB" id="A0A2U2N472"/>
<proteinExistence type="predicted"/>
<keyword evidence="2" id="KW-0812">Transmembrane</keyword>
<dbReference type="RefSeq" id="WP_109677228.1">
    <property type="nucleotide sequence ID" value="NZ_CP086615.1"/>
</dbReference>
<feature type="transmembrane region" description="Helical" evidence="2">
    <location>
        <begin position="112"/>
        <end position="130"/>
    </location>
</feature>
<evidence type="ECO:0000256" key="1">
    <source>
        <dbReference type="SAM" id="MobiDB-lite"/>
    </source>
</evidence>
<dbReference type="Proteomes" id="UP000245474">
    <property type="component" value="Unassembled WGS sequence"/>
</dbReference>